<evidence type="ECO:0000256" key="1">
    <source>
        <dbReference type="ARBA" id="ARBA00022723"/>
    </source>
</evidence>
<evidence type="ECO:0000256" key="3">
    <source>
        <dbReference type="PROSITE-ProRule" id="PRU00742"/>
    </source>
</evidence>
<proteinExistence type="inferred from homology"/>
<dbReference type="InterPro" id="IPR023696">
    <property type="entry name" value="Ureohydrolase_dom_sf"/>
</dbReference>
<gene>
    <name evidence="4" type="ORF">SAMN04488552_0375</name>
</gene>
<protein>
    <submittedName>
        <fullName evidence="4">Formiminoglutamase</fullName>
    </submittedName>
</protein>
<keyword evidence="1" id="KW-0479">Metal-binding</keyword>
<keyword evidence="2" id="KW-0378">Hydrolase</keyword>
<dbReference type="PANTHER" id="PTHR11358:SF26">
    <property type="entry name" value="GUANIDINO ACID HYDROLASE, MITOCHONDRIAL"/>
    <property type="match status" value="1"/>
</dbReference>
<dbReference type="Pfam" id="PF00491">
    <property type="entry name" value="Arginase"/>
    <property type="match status" value="1"/>
</dbReference>
<dbReference type="EMBL" id="LT629745">
    <property type="protein sequence ID" value="SDR67245.1"/>
    <property type="molecule type" value="Genomic_DNA"/>
</dbReference>
<dbReference type="Gene3D" id="3.40.800.10">
    <property type="entry name" value="Ureohydrolase domain"/>
    <property type="match status" value="1"/>
</dbReference>
<organism evidence="4 5">
    <name type="scientific">Christiangramia echinicola</name>
    <dbReference type="NCBI Taxonomy" id="279359"/>
    <lineage>
        <taxon>Bacteria</taxon>
        <taxon>Pseudomonadati</taxon>
        <taxon>Bacteroidota</taxon>
        <taxon>Flavobacteriia</taxon>
        <taxon>Flavobacteriales</taxon>
        <taxon>Flavobacteriaceae</taxon>
        <taxon>Christiangramia</taxon>
    </lineage>
</organism>
<dbReference type="AlphaFoldDB" id="A0A1H1KZR2"/>
<dbReference type="Proteomes" id="UP000198858">
    <property type="component" value="Chromosome I"/>
</dbReference>
<dbReference type="CDD" id="cd09988">
    <property type="entry name" value="Formimidoylglutamase"/>
    <property type="match status" value="1"/>
</dbReference>
<accession>A0A1H1KZR2</accession>
<comment type="similarity">
    <text evidence="3">Belongs to the arginase family.</text>
</comment>
<dbReference type="PANTHER" id="PTHR11358">
    <property type="entry name" value="ARGINASE/AGMATINASE"/>
    <property type="match status" value="1"/>
</dbReference>
<dbReference type="SUPFAM" id="SSF52768">
    <property type="entry name" value="Arginase/deacetylase"/>
    <property type="match status" value="1"/>
</dbReference>
<evidence type="ECO:0000313" key="5">
    <source>
        <dbReference type="Proteomes" id="UP000198858"/>
    </source>
</evidence>
<dbReference type="PROSITE" id="PS51409">
    <property type="entry name" value="ARGINASE_2"/>
    <property type="match status" value="1"/>
</dbReference>
<dbReference type="GO" id="GO:0046872">
    <property type="term" value="F:metal ion binding"/>
    <property type="evidence" value="ECO:0007669"/>
    <property type="project" value="UniProtKB-KW"/>
</dbReference>
<sequence length="331" mass="37215">MKGLKLYRAADIQKLISTRKGEVKFGENLRFIQSLDELEQHPAKYVLFGIQEDIGVRANYGKPGTSNAWKAALPSLLNIQVNRFNKPENLIVLGELDCKDLMQKASYFDDSDPNYHAKLGDLVKEIDQLVADLIEFIISKGKIPVIVGGGHNNAYGNIKGAAKALNDPINIINIDAHTDLRQLEHRHSGNGFSYAIEGQYLRKYSVFGLQKNYTPEYIFEEMEASENMSFSLMENLLKYPDELSRRFEQSLEKVGNSNFGFELDCDAIANFPSSAKSPSGFSEDQIRNLIQLTSNNENCCYFHICEAAPDEQTSAQVGKALAYFISDFIRD</sequence>
<dbReference type="GO" id="GO:0033389">
    <property type="term" value="P:putrescine biosynthetic process from arginine, via agmatine"/>
    <property type="evidence" value="ECO:0007669"/>
    <property type="project" value="TreeGrafter"/>
</dbReference>
<dbReference type="InterPro" id="IPR006035">
    <property type="entry name" value="Ureohydrolase"/>
</dbReference>
<dbReference type="RefSeq" id="WP_089661071.1">
    <property type="nucleotide sequence ID" value="NZ_LT629745.1"/>
</dbReference>
<reference evidence="4 5" key="1">
    <citation type="submission" date="2016-10" db="EMBL/GenBank/DDBJ databases">
        <authorList>
            <person name="Varghese N."/>
            <person name="Submissions S."/>
        </authorList>
    </citation>
    <scope>NUCLEOTIDE SEQUENCE [LARGE SCALE GENOMIC DNA]</scope>
    <source>
        <strain evidence="4 5">Mar_2010_102</strain>
    </source>
</reference>
<name>A0A1H1KZR2_9FLAO</name>
<dbReference type="GO" id="GO:0008783">
    <property type="term" value="F:agmatinase activity"/>
    <property type="evidence" value="ECO:0007669"/>
    <property type="project" value="TreeGrafter"/>
</dbReference>
<dbReference type="STRING" id="1250231.SAMN04488552_0375"/>
<evidence type="ECO:0000313" key="4">
    <source>
        <dbReference type="EMBL" id="SDR67245.1"/>
    </source>
</evidence>
<keyword evidence="5" id="KW-1185">Reference proteome</keyword>
<evidence type="ECO:0000256" key="2">
    <source>
        <dbReference type="ARBA" id="ARBA00022801"/>
    </source>
</evidence>